<reference evidence="1" key="1">
    <citation type="submission" date="2024-01" db="EMBL/GenBank/DDBJ databases">
        <title>First draft genome sequence data of TA4-1, the type strain of Gram-positive actinobacterium Streptomyces chiangmaiensis.</title>
        <authorList>
            <person name="Yasawong M."/>
            <person name="Nantapong N."/>
        </authorList>
    </citation>
    <scope>NUCLEOTIDE SEQUENCE</scope>
    <source>
        <strain evidence="1">TA4-1</strain>
    </source>
</reference>
<proteinExistence type="predicted"/>
<gene>
    <name evidence="1" type="ORF">VXC91_44665</name>
</gene>
<comment type="caution">
    <text evidence="1">The sequence shown here is derived from an EMBL/GenBank/DDBJ whole genome shotgun (WGS) entry which is preliminary data.</text>
</comment>
<name>A0ABU7FXU3_9ACTN</name>
<evidence type="ECO:0000313" key="2">
    <source>
        <dbReference type="Proteomes" id="UP001333996"/>
    </source>
</evidence>
<keyword evidence="2" id="KW-1185">Reference proteome</keyword>
<evidence type="ECO:0000313" key="1">
    <source>
        <dbReference type="EMBL" id="MED7828739.1"/>
    </source>
</evidence>
<accession>A0ABU7FXU3</accession>
<evidence type="ECO:0008006" key="3">
    <source>
        <dbReference type="Google" id="ProtNLM"/>
    </source>
</evidence>
<dbReference type="RefSeq" id="WP_329513058.1">
    <property type="nucleotide sequence ID" value="NZ_JAYWVC010000479.1"/>
</dbReference>
<dbReference type="Proteomes" id="UP001333996">
    <property type="component" value="Unassembled WGS sequence"/>
</dbReference>
<sequence length="41" mass="4743">MRFRRLLEETGIGYVLAVPKSQQVPRFGRIDHLFTQAPDEA</sequence>
<dbReference type="EMBL" id="JAYWVC010000479">
    <property type="protein sequence ID" value="MED7828739.1"/>
    <property type="molecule type" value="Genomic_DNA"/>
</dbReference>
<protein>
    <recommendedName>
        <fullName evidence="3">Transposase</fullName>
    </recommendedName>
</protein>
<organism evidence="1 2">
    <name type="scientific">Streptomyces chiangmaiensis</name>
    <dbReference type="NCBI Taxonomy" id="766497"/>
    <lineage>
        <taxon>Bacteria</taxon>
        <taxon>Bacillati</taxon>
        <taxon>Actinomycetota</taxon>
        <taxon>Actinomycetes</taxon>
        <taxon>Kitasatosporales</taxon>
        <taxon>Streptomycetaceae</taxon>
        <taxon>Streptomyces</taxon>
    </lineage>
</organism>